<evidence type="ECO:0000313" key="1">
    <source>
        <dbReference type="EMBL" id="OLY81228.1"/>
    </source>
</evidence>
<organism evidence="1 2">
    <name type="scientific">Smittium mucronatum</name>
    <dbReference type="NCBI Taxonomy" id="133383"/>
    <lineage>
        <taxon>Eukaryota</taxon>
        <taxon>Fungi</taxon>
        <taxon>Fungi incertae sedis</taxon>
        <taxon>Zoopagomycota</taxon>
        <taxon>Kickxellomycotina</taxon>
        <taxon>Harpellomycetes</taxon>
        <taxon>Harpellales</taxon>
        <taxon>Legeriomycetaceae</taxon>
        <taxon>Smittium</taxon>
    </lineage>
</organism>
<evidence type="ECO:0000313" key="2">
    <source>
        <dbReference type="Proteomes" id="UP000187455"/>
    </source>
</evidence>
<proteinExistence type="predicted"/>
<comment type="caution">
    <text evidence="1">The sequence shown here is derived from an EMBL/GenBank/DDBJ whole genome shotgun (WGS) entry which is preliminary data.</text>
</comment>
<dbReference type="Proteomes" id="UP000187455">
    <property type="component" value="Unassembled WGS sequence"/>
</dbReference>
<protein>
    <submittedName>
        <fullName evidence="1">Uncharacterized protein</fullName>
    </submittedName>
</protein>
<gene>
    <name evidence="1" type="ORF">AYI68_g4669</name>
</gene>
<name>A0A1R0GWK6_9FUNG</name>
<accession>A0A1R0GWK6</accession>
<dbReference type="AlphaFoldDB" id="A0A1R0GWK6"/>
<reference evidence="1 2" key="1">
    <citation type="journal article" date="2016" name="Mol. Biol. Evol.">
        <title>Genome-Wide Survey of Gut Fungi (Harpellales) Reveals the First Horizontally Transferred Ubiquitin Gene from a Mosquito Host.</title>
        <authorList>
            <person name="Wang Y."/>
            <person name="White M.M."/>
            <person name="Kvist S."/>
            <person name="Moncalvo J.M."/>
        </authorList>
    </citation>
    <scope>NUCLEOTIDE SEQUENCE [LARGE SCALE GENOMIC DNA]</scope>
    <source>
        <strain evidence="1 2">ALG-7-W6</strain>
    </source>
</reference>
<sequence length="71" mass="8106">MDQKTLIKITTKKSGVNLDNASNNSSLTKNYTQINLSYENRNQFRFSPHVVNLAVKSFLSQIKDNNFALEI</sequence>
<keyword evidence="2" id="KW-1185">Reference proteome</keyword>
<dbReference type="EMBL" id="LSSL01002653">
    <property type="protein sequence ID" value="OLY81228.1"/>
    <property type="molecule type" value="Genomic_DNA"/>
</dbReference>